<dbReference type="InterPro" id="IPR036770">
    <property type="entry name" value="Ankyrin_rpt-contain_sf"/>
</dbReference>
<proteinExistence type="predicted"/>
<evidence type="ECO:0000313" key="3">
    <source>
        <dbReference type="Proteomes" id="UP000332933"/>
    </source>
</evidence>
<keyword evidence="3" id="KW-1185">Reference proteome</keyword>
<evidence type="ECO:0000313" key="1">
    <source>
        <dbReference type="EMBL" id="KAF0718306.1"/>
    </source>
</evidence>
<dbReference type="AlphaFoldDB" id="A0A485K778"/>
<reference evidence="2 3" key="1">
    <citation type="submission" date="2019-03" db="EMBL/GenBank/DDBJ databases">
        <authorList>
            <person name="Gaulin E."/>
            <person name="Dumas B."/>
        </authorList>
    </citation>
    <scope>NUCLEOTIDE SEQUENCE [LARGE SCALE GENOMIC DNA]</scope>
    <source>
        <strain evidence="2">CBS 568.67</strain>
    </source>
</reference>
<dbReference type="InterPro" id="IPR052050">
    <property type="entry name" value="SecEffector_AnkRepeat"/>
</dbReference>
<dbReference type="EMBL" id="VJMH01000161">
    <property type="protein sequence ID" value="KAF0718306.1"/>
    <property type="molecule type" value="Genomic_DNA"/>
</dbReference>
<dbReference type="EMBL" id="CAADRA010000161">
    <property type="protein sequence ID" value="VFT78985.1"/>
    <property type="molecule type" value="Genomic_DNA"/>
</dbReference>
<dbReference type="SUPFAM" id="SSF48403">
    <property type="entry name" value="Ankyrin repeat"/>
    <property type="match status" value="1"/>
</dbReference>
<sequence length="579" mass="64732">MAVLTLKLEEICRYQHGLPQDMLPFTCLPRRVHPAHILLRFVHETIENQPKIDAVLTPWLASYGLSRIPHLVTSLSHTATLLLEYGAYHGRLDILQDAQVDGLRRSPNLLVLCALQGDADTIKYLFNQGYILGMLDAGRAAAWKGSLVVLACLAAIDPKDYWIRESTLLFAAMGGHLPVLQWLVRTWPSTNTAFRSQVEKKCLEEAVRHQHHDVAYWLAQLMQTDNQAAIVAAFHLDASVDVLVPFVDDLLGVVNRVVRSTPRVQDIHTLDCIFQTMEDRQYNTRVIAEAKKAAMLRAVCCYRFEILAALERTMEATDVQAALTLFVRSSIDRSFVRDLLGSRCDSLGTFMLFFSRHGTSFAPIIVKAVVRAVGYSALTKYLVHGCASDISQETTEWLEEIVGTVGGDGAFTGHLLLQMAQTRLGKHAFQMVYKSWLPQATADEKERVQVACLKLSQVSKYAVVLSGPHNVAMLNRVARYSSVDVVRTVLSSVTAGMSPSEAQEAESRALLEATMAQNKRVVEWLVHLHVTRRTRQHIAAIKRAVDVAAQGTDGRLHDVIRRGYYRLAMREDIHESLTT</sequence>
<accession>A0A485K778</accession>
<reference evidence="1" key="2">
    <citation type="submission" date="2019-06" db="EMBL/GenBank/DDBJ databases">
        <title>Genomics analysis of Aphanomyces spp. identifies a new class of oomycete effector associated with host adaptation.</title>
        <authorList>
            <person name="Gaulin E."/>
        </authorList>
    </citation>
    <scope>NUCLEOTIDE SEQUENCE</scope>
    <source>
        <strain evidence="1">CBS 578.67</strain>
    </source>
</reference>
<name>A0A485K778_9STRA</name>
<organism evidence="2 3">
    <name type="scientific">Aphanomyces stellatus</name>
    <dbReference type="NCBI Taxonomy" id="120398"/>
    <lineage>
        <taxon>Eukaryota</taxon>
        <taxon>Sar</taxon>
        <taxon>Stramenopiles</taxon>
        <taxon>Oomycota</taxon>
        <taxon>Saprolegniomycetes</taxon>
        <taxon>Saprolegniales</taxon>
        <taxon>Verrucalvaceae</taxon>
        <taxon>Aphanomyces</taxon>
    </lineage>
</organism>
<dbReference type="Gene3D" id="1.25.40.20">
    <property type="entry name" value="Ankyrin repeat-containing domain"/>
    <property type="match status" value="1"/>
</dbReference>
<dbReference type="PANTHER" id="PTHR46586:SF3">
    <property type="entry name" value="ANKYRIN REPEAT-CONTAINING PROTEIN"/>
    <property type="match status" value="1"/>
</dbReference>
<dbReference type="Proteomes" id="UP000332933">
    <property type="component" value="Unassembled WGS sequence"/>
</dbReference>
<gene>
    <name evidence="2" type="primary">Aste57867_1776</name>
    <name evidence="1" type="ORF">As57867_001774</name>
    <name evidence="2" type="ORF">ASTE57867_1776</name>
</gene>
<dbReference type="PANTHER" id="PTHR46586">
    <property type="entry name" value="ANKYRIN REPEAT-CONTAINING PROTEIN"/>
    <property type="match status" value="1"/>
</dbReference>
<protein>
    <submittedName>
        <fullName evidence="2">Aste57867_1776 protein</fullName>
    </submittedName>
</protein>
<evidence type="ECO:0000313" key="2">
    <source>
        <dbReference type="EMBL" id="VFT78985.1"/>
    </source>
</evidence>